<protein>
    <recommendedName>
        <fullName evidence="4">Large ribosomal subunit protein uL24m</fullName>
    </recommendedName>
    <alternativeName>
        <fullName evidence="5">39S ribosomal protein L24, mitochondrial</fullName>
    </alternativeName>
</protein>
<feature type="domain" description="BTB" evidence="9">
    <location>
        <begin position="250"/>
        <end position="313"/>
    </location>
</feature>
<dbReference type="CDD" id="cd06089">
    <property type="entry name" value="KOW_RPL26"/>
    <property type="match status" value="1"/>
</dbReference>
<dbReference type="SUPFAM" id="SSF50104">
    <property type="entry name" value="Translation proteins SH3-like domain"/>
    <property type="match status" value="1"/>
</dbReference>
<dbReference type="PANTHER" id="PTHR46575:SF1">
    <property type="entry name" value="AMYLOID PROTEIN-BINDING PROTEIN 2"/>
    <property type="match status" value="1"/>
</dbReference>
<dbReference type="InterPro" id="IPR000210">
    <property type="entry name" value="BTB/POZ_dom"/>
</dbReference>
<dbReference type="EMBL" id="NCKU01004341">
    <property type="protein sequence ID" value="RWS06098.1"/>
    <property type="molecule type" value="Genomic_DNA"/>
</dbReference>
<dbReference type="SMART" id="SM00875">
    <property type="entry name" value="BACK"/>
    <property type="match status" value="1"/>
</dbReference>
<gene>
    <name evidence="10" type="ORF">B4U79_14710</name>
</gene>
<dbReference type="OrthoDB" id="359154at2759"/>
<dbReference type="SMART" id="SM00739">
    <property type="entry name" value="KOW"/>
    <property type="match status" value="1"/>
</dbReference>
<proteinExistence type="inferred from homology"/>
<evidence type="ECO:0000256" key="7">
    <source>
        <dbReference type="RuleBase" id="RU003477"/>
    </source>
</evidence>
<dbReference type="PROSITE" id="PS50293">
    <property type="entry name" value="TPR_REGION"/>
    <property type="match status" value="1"/>
</dbReference>
<dbReference type="InterPro" id="IPR057264">
    <property type="entry name" value="Ribosomal_uL24_C"/>
</dbReference>
<evidence type="ECO:0000256" key="8">
    <source>
        <dbReference type="SAM" id="Coils"/>
    </source>
</evidence>
<dbReference type="NCBIfam" id="TIGR01079">
    <property type="entry name" value="rplX_bact"/>
    <property type="match status" value="1"/>
</dbReference>
<evidence type="ECO:0000313" key="11">
    <source>
        <dbReference type="Proteomes" id="UP000285301"/>
    </source>
</evidence>
<keyword evidence="8" id="KW-0175">Coiled coil</keyword>
<keyword evidence="3 7" id="KW-0687">Ribonucleoprotein</keyword>
<dbReference type="InterPro" id="IPR005825">
    <property type="entry name" value="Ribosomal_uL24_CS"/>
</dbReference>
<keyword evidence="2 7" id="KW-0689">Ribosomal protein</keyword>
<feature type="repeat" description="TPR" evidence="6">
    <location>
        <begin position="934"/>
        <end position="967"/>
    </location>
</feature>
<dbReference type="STRING" id="1965070.A0A3S3RX83"/>
<evidence type="ECO:0000259" key="9">
    <source>
        <dbReference type="PROSITE" id="PS50097"/>
    </source>
</evidence>
<dbReference type="Pfam" id="PF00467">
    <property type="entry name" value="KOW"/>
    <property type="match status" value="1"/>
</dbReference>
<dbReference type="GO" id="GO:0043161">
    <property type="term" value="P:proteasome-mediated ubiquitin-dependent protein catabolic process"/>
    <property type="evidence" value="ECO:0007669"/>
    <property type="project" value="TreeGrafter"/>
</dbReference>
<dbReference type="GO" id="GO:0003723">
    <property type="term" value="F:RNA binding"/>
    <property type="evidence" value="ECO:0007669"/>
    <property type="project" value="InterPro"/>
</dbReference>
<dbReference type="Pfam" id="PF17136">
    <property type="entry name" value="ribosomal_L24"/>
    <property type="match status" value="1"/>
</dbReference>
<name>A0A3S3RX83_9ACAR</name>
<dbReference type="InterPro" id="IPR011705">
    <property type="entry name" value="BACK"/>
</dbReference>
<dbReference type="InterPro" id="IPR005824">
    <property type="entry name" value="KOW"/>
</dbReference>
<dbReference type="Gene3D" id="1.25.40.10">
    <property type="entry name" value="Tetratricopeptide repeat domain"/>
    <property type="match status" value="2"/>
</dbReference>
<dbReference type="InterPro" id="IPR042476">
    <property type="entry name" value="APPBP2"/>
</dbReference>
<evidence type="ECO:0000256" key="3">
    <source>
        <dbReference type="ARBA" id="ARBA00023274"/>
    </source>
</evidence>
<dbReference type="GO" id="GO:0005840">
    <property type="term" value="C:ribosome"/>
    <property type="evidence" value="ECO:0007669"/>
    <property type="project" value="UniProtKB-KW"/>
</dbReference>
<dbReference type="Gene3D" id="3.30.710.10">
    <property type="entry name" value="Potassium Channel Kv1.1, Chain A"/>
    <property type="match status" value="1"/>
</dbReference>
<dbReference type="Pfam" id="PF00651">
    <property type="entry name" value="BTB"/>
    <property type="match status" value="1"/>
</dbReference>
<keyword evidence="11" id="KW-1185">Reference proteome</keyword>
<evidence type="ECO:0000313" key="10">
    <source>
        <dbReference type="EMBL" id="RWS06098.1"/>
    </source>
</evidence>
<dbReference type="PROSITE" id="PS50097">
    <property type="entry name" value="BTB"/>
    <property type="match status" value="1"/>
</dbReference>
<dbReference type="SUPFAM" id="SSF54695">
    <property type="entry name" value="POZ domain"/>
    <property type="match status" value="1"/>
</dbReference>
<feature type="coiled-coil region" evidence="8">
    <location>
        <begin position="1031"/>
        <end position="1058"/>
    </location>
</feature>
<dbReference type="Gene3D" id="1.25.40.420">
    <property type="match status" value="1"/>
</dbReference>
<dbReference type="Proteomes" id="UP000285301">
    <property type="component" value="Unassembled WGS sequence"/>
</dbReference>
<dbReference type="PROSITE" id="PS01108">
    <property type="entry name" value="RIBOSOMAL_L24"/>
    <property type="match status" value="1"/>
</dbReference>
<evidence type="ECO:0000256" key="5">
    <source>
        <dbReference type="ARBA" id="ARBA00035357"/>
    </source>
</evidence>
<evidence type="ECO:0000256" key="2">
    <source>
        <dbReference type="ARBA" id="ARBA00022980"/>
    </source>
</evidence>
<dbReference type="CDD" id="cd18186">
    <property type="entry name" value="BTB_POZ_ZBTB_KLHL-like"/>
    <property type="match status" value="1"/>
</dbReference>
<accession>A0A3S3RX83</accession>
<dbReference type="Pfam" id="PF07707">
    <property type="entry name" value="BACK"/>
    <property type="match status" value="1"/>
</dbReference>
<dbReference type="Gene3D" id="2.30.30.30">
    <property type="match status" value="1"/>
</dbReference>
<dbReference type="InterPro" id="IPR011333">
    <property type="entry name" value="SKP1/BTB/POZ_sf"/>
</dbReference>
<dbReference type="GO" id="GO:0003735">
    <property type="term" value="F:structural constituent of ribosome"/>
    <property type="evidence" value="ECO:0007669"/>
    <property type="project" value="InterPro"/>
</dbReference>
<dbReference type="InterPro" id="IPR008991">
    <property type="entry name" value="Translation_prot_SH3-like_sf"/>
</dbReference>
<comment type="caution">
    <text evidence="10">The sequence shown here is derived from an EMBL/GenBank/DDBJ whole genome shotgun (WGS) entry which is preliminary data.</text>
</comment>
<dbReference type="InterPro" id="IPR003256">
    <property type="entry name" value="Ribosomal_uL24"/>
</dbReference>
<dbReference type="GO" id="GO:0031462">
    <property type="term" value="C:Cul2-RING ubiquitin ligase complex"/>
    <property type="evidence" value="ECO:0007669"/>
    <property type="project" value="TreeGrafter"/>
</dbReference>
<dbReference type="SMART" id="SM00028">
    <property type="entry name" value="TPR"/>
    <property type="match status" value="3"/>
</dbReference>
<evidence type="ECO:0000256" key="1">
    <source>
        <dbReference type="ARBA" id="ARBA00010618"/>
    </source>
</evidence>
<dbReference type="PANTHER" id="PTHR46575">
    <property type="entry name" value="AMYLOID PROTEIN-BINDING PROTEIN 2"/>
    <property type="match status" value="1"/>
</dbReference>
<dbReference type="GO" id="GO:0006412">
    <property type="term" value="P:translation"/>
    <property type="evidence" value="ECO:0007669"/>
    <property type="project" value="InterPro"/>
</dbReference>
<dbReference type="GO" id="GO:1990756">
    <property type="term" value="F:ubiquitin-like ligase-substrate adaptor activity"/>
    <property type="evidence" value="ECO:0007669"/>
    <property type="project" value="TreeGrafter"/>
</dbReference>
<sequence>MRFSLIRQCYSKLPKDFSNFPQKYIKKQTEFIEYQTPRLPFYLKKTVRWRNQPYYDIHRPWSKEFQEQNAPGVKQPSLFVEPIKYFYIFRGDRVEILRGKDKGKQGVVNYVVLERNWVFVEQLNLKYRVEDKSHENPGHVVVEEMPLLIPRDVALIDPSDMKPTTIEWMFDDDGKQVRVSVRTGRIIPIPLQAFETYDYKTKETYKEQSKDTKAKDVTEITFEPKVKTFEMDLMDEYGIKEDRIPRELFSDIVFETNDGEILAHRTIVASSSLYFEQMMFANGTKKRFMLPTSTRLANVIMRYIYTGDENICDLTDEEKADLFSLSCLCELHEFADLILIKIDETVITFENVNKFYEMAFEFDVFFIAEKCLNFIDLNACDVIEKRHIFSKFGRKLLESILSRDTFEVPEIEIFRAVKCWIDANPNEKSESILQLLRLNLISNEDYVNIIQPTQLITESQFIEAFKKEKICRSRKRKDDVFKSIDSSASSAYRESIVKMICDAQIQCYLEEEMASVNISTQYDFCFEMLAEISRFEDLFYGPTIFAKTLLHNKEKKQMPVPNISGLFHYFQQEFDADNNIGSKVASIYTQEIDRITVNNFEFTEKMLNLGLALSTFFLEGYWFVESESVLLSCLSLYSEDYMDPLVFEIHIKLLETYNYLLNFEKSDSLIKKMQRFINDSKLEENNDYNILFAYLAFSQYYYLRYAKSKDAGVWCDKALNLLTFESPSFSVIETLRQYAKVCIAKRDFSQAKTAMEHLLEKVKSVFKVNKSDWSIDESYLHPKVVEVLYDYAYYLSRLGLIDQSVFFYQKTLQICKKLYEEENATEDANNLLLAFIRVDLGWDSYRKALISDLELESAKEHIDAALRICKRFFAEDHPHIIRIKRMKAAVVAEIAHIVKDFRREQLFRECEETLLDILNVYTTKFGDTCNNGTARSYHELGRLYRKMQRFEEAEQMYTKALKMKGKLYGPNSEGVAITFNNLATLYKCNMSQYEKAEEMYLKSVSINQSLFGEYCNQLMYDYCGLISLYSKLNNEEKVREYTQKLEQLKLELKEDSLQ</sequence>
<dbReference type="AlphaFoldDB" id="A0A3S3RX83"/>
<evidence type="ECO:0000256" key="4">
    <source>
        <dbReference type="ARBA" id="ARBA00035283"/>
    </source>
</evidence>
<dbReference type="GO" id="GO:0006886">
    <property type="term" value="P:intracellular protein transport"/>
    <property type="evidence" value="ECO:0007669"/>
    <property type="project" value="InterPro"/>
</dbReference>
<comment type="similarity">
    <text evidence="1 7">Belongs to the universal ribosomal protein uL24 family.</text>
</comment>
<keyword evidence="6" id="KW-0802">TPR repeat</keyword>
<dbReference type="Pfam" id="PF13424">
    <property type="entry name" value="TPR_12"/>
    <property type="match status" value="1"/>
</dbReference>
<dbReference type="InterPro" id="IPR041988">
    <property type="entry name" value="Ribosomal_uL24_KOW"/>
</dbReference>
<dbReference type="GO" id="GO:1990904">
    <property type="term" value="C:ribonucleoprotein complex"/>
    <property type="evidence" value="ECO:0007669"/>
    <property type="project" value="UniProtKB-KW"/>
</dbReference>
<evidence type="ECO:0000256" key="6">
    <source>
        <dbReference type="PROSITE-ProRule" id="PRU00339"/>
    </source>
</evidence>
<dbReference type="PROSITE" id="PS50005">
    <property type="entry name" value="TPR"/>
    <property type="match status" value="1"/>
</dbReference>
<dbReference type="SUPFAM" id="SSF48452">
    <property type="entry name" value="TPR-like"/>
    <property type="match status" value="2"/>
</dbReference>
<reference evidence="10 11" key="1">
    <citation type="journal article" date="2018" name="Gigascience">
        <title>Genomes of trombidid mites reveal novel predicted allergens and laterally-transferred genes associated with secondary metabolism.</title>
        <authorList>
            <person name="Dong X."/>
            <person name="Chaisiri K."/>
            <person name="Xia D."/>
            <person name="Armstrong S.D."/>
            <person name="Fang Y."/>
            <person name="Donnelly M.J."/>
            <person name="Kadowaki T."/>
            <person name="McGarry J.W."/>
            <person name="Darby A.C."/>
            <person name="Makepeace B.L."/>
        </authorList>
    </citation>
    <scope>NUCLEOTIDE SEQUENCE [LARGE SCALE GENOMIC DNA]</scope>
    <source>
        <strain evidence="10">UoL-WK</strain>
    </source>
</reference>
<dbReference type="InterPro" id="IPR011990">
    <property type="entry name" value="TPR-like_helical_dom_sf"/>
</dbReference>
<organism evidence="10 11">
    <name type="scientific">Dinothrombium tinctorium</name>
    <dbReference type="NCBI Taxonomy" id="1965070"/>
    <lineage>
        <taxon>Eukaryota</taxon>
        <taxon>Metazoa</taxon>
        <taxon>Ecdysozoa</taxon>
        <taxon>Arthropoda</taxon>
        <taxon>Chelicerata</taxon>
        <taxon>Arachnida</taxon>
        <taxon>Acari</taxon>
        <taxon>Acariformes</taxon>
        <taxon>Trombidiformes</taxon>
        <taxon>Prostigmata</taxon>
        <taxon>Anystina</taxon>
        <taxon>Parasitengona</taxon>
        <taxon>Trombidioidea</taxon>
        <taxon>Trombidiidae</taxon>
        <taxon>Dinothrombium</taxon>
    </lineage>
</organism>
<dbReference type="InterPro" id="IPR019734">
    <property type="entry name" value="TPR_rpt"/>
</dbReference>
<dbReference type="InterPro" id="IPR014722">
    <property type="entry name" value="Rib_uL2_dom2"/>
</dbReference>